<dbReference type="SUPFAM" id="SSF53955">
    <property type="entry name" value="Lysozyme-like"/>
    <property type="match status" value="1"/>
</dbReference>
<gene>
    <name evidence="5" type="ORF">ACFOPH_17070</name>
</gene>
<accession>A0ABV7PL38</accession>
<protein>
    <recommendedName>
        <fullName evidence="4">Lysozyme</fullName>
        <ecNumber evidence="4">3.2.1.17</ecNumber>
    </recommendedName>
</protein>
<dbReference type="PANTHER" id="PTHR38107:SF3">
    <property type="entry name" value="LYSOZYME RRRD-RELATED"/>
    <property type="match status" value="1"/>
</dbReference>
<dbReference type="Proteomes" id="UP001595665">
    <property type="component" value="Unassembled WGS sequence"/>
</dbReference>
<dbReference type="InterPro" id="IPR051018">
    <property type="entry name" value="Bacteriophage_GH24"/>
</dbReference>
<dbReference type="InterPro" id="IPR023347">
    <property type="entry name" value="Lysozyme_dom_sf"/>
</dbReference>
<dbReference type="EC" id="3.2.1.17" evidence="4"/>
<keyword evidence="4" id="KW-0378">Hydrolase</keyword>
<keyword evidence="3" id="KW-1035">Host cytoplasm</keyword>
<evidence type="ECO:0000313" key="5">
    <source>
        <dbReference type="EMBL" id="MFC3459950.1"/>
    </source>
</evidence>
<keyword evidence="6" id="KW-1185">Reference proteome</keyword>
<keyword evidence="1 4" id="KW-0929">Antimicrobial</keyword>
<dbReference type="EMBL" id="JBHRVV010000001">
    <property type="protein sequence ID" value="MFC3459950.1"/>
    <property type="molecule type" value="Genomic_DNA"/>
</dbReference>
<comment type="similarity">
    <text evidence="4">Belongs to the glycosyl hydrolase 24 family.</text>
</comment>
<dbReference type="InterPro" id="IPR033907">
    <property type="entry name" value="Endolysin_autolysin"/>
</dbReference>
<dbReference type="PANTHER" id="PTHR38107">
    <property type="match status" value="1"/>
</dbReference>
<dbReference type="RefSeq" id="WP_312551078.1">
    <property type="nucleotide sequence ID" value="NZ_JBHRVV010000001.1"/>
</dbReference>
<dbReference type="CDD" id="cd00737">
    <property type="entry name" value="lyz_endolysin_autolysin"/>
    <property type="match status" value="1"/>
</dbReference>
<reference evidence="6" key="1">
    <citation type="journal article" date="2019" name="Int. J. Syst. Evol. Microbiol.">
        <title>The Global Catalogue of Microorganisms (GCM) 10K type strain sequencing project: providing services to taxonomists for standard genome sequencing and annotation.</title>
        <authorList>
            <consortium name="The Broad Institute Genomics Platform"/>
            <consortium name="The Broad Institute Genome Sequencing Center for Infectious Disease"/>
            <person name="Wu L."/>
            <person name="Ma J."/>
        </authorList>
    </citation>
    <scope>NUCLEOTIDE SEQUENCE [LARGE SCALE GENOMIC DNA]</scope>
    <source>
        <strain evidence="6">CCM 7480</strain>
    </source>
</reference>
<comment type="catalytic activity">
    <reaction evidence="4">
        <text>Hydrolysis of (1-&gt;4)-beta-linkages between N-acetylmuramic acid and N-acetyl-D-glucosamine residues in a peptidoglycan and between N-acetyl-D-glucosamine residues in chitodextrins.</text>
        <dbReference type="EC" id="3.2.1.17"/>
    </reaction>
</comment>
<evidence type="ECO:0000256" key="2">
    <source>
        <dbReference type="ARBA" id="ARBA00022638"/>
    </source>
</evidence>
<organism evidence="5 6">
    <name type="scientific">Massilia haematophila</name>
    <dbReference type="NCBI Taxonomy" id="457923"/>
    <lineage>
        <taxon>Bacteria</taxon>
        <taxon>Pseudomonadati</taxon>
        <taxon>Pseudomonadota</taxon>
        <taxon>Betaproteobacteria</taxon>
        <taxon>Burkholderiales</taxon>
        <taxon>Oxalobacteraceae</taxon>
        <taxon>Telluria group</taxon>
        <taxon>Massilia</taxon>
    </lineage>
</organism>
<dbReference type="InterPro" id="IPR023346">
    <property type="entry name" value="Lysozyme-like_dom_sf"/>
</dbReference>
<evidence type="ECO:0000256" key="1">
    <source>
        <dbReference type="ARBA" id="ARBA00022529"/>
    </source>
</evidence>
<keyword evidence="4" id="KW-0326">Glycosidase</keyword>
<evidence type="ECO:0000256" key="4">
    <source>
        <dbReference type="RuleBase" id="RU003788"/>
    </source>
</evidence>
<dbReference type="Pfam" id="PF00959">
    <property type="entry name" value="Phage_lysozyme"/>
    <property type="match status" value="1"/>
</dbReference>
<sequence>MTDVPGKPEAGKPAVKMTMSPEARAKMRATEKNVYKYYNDMGKNKGHCTWGAGILAHKGVCTEEELGKKVSAGMVDQEFEHRVAEAERTVLRNIKVPISQAQFDALCSLTYNAGPTGANGTYGYVNANDFEGAASNISKMIRVQVKEKGKTKYVIAPGLIKRREEESAPFRVKKENAAK</sequence>
<dbReference type="Gene3D" id="1.10.530.40">
    <property type="match status" value="1"/>
</dbReference>
<evidence type="ECO:0000256" key="3">
    <source>
        <dbReference type="ARBA" id="ARBA00023200"/>
    </source>
</evidence>
<proteinExistence type="inferred from homology"/>
<evidence type="ECO:0000313" key="6">
    <source>
        <dbReference type="Proteomes" id="UP001595665"/>
    </source>
</evidence>
<dbReference type="InterPro" id="IPR002196">
    <property type="entry name" value="Glyco_hydro_24"/>
</dbReference>
<name>A0ABV7PL38_9BURK</name>
<keyword evidence="2 4" id="KW-0081">Bacteriolytic enzyme</keyword>
<comment type="caution">
    <text evidence="5">The sequence shown here is derived from an EMBL/GenBank/DDBJ whole genome shotgun (WGS) entry which is preliminary data.</text>
</comment>